<dbReference type="AlphaFoldDB" id="A0AAD4R5I1"/>
<dbReference type="FunFam" id="1.10.3210.10:FF:000012">
    <property type="entry name" value="HD domain containing 3"/>
    <property type="match status" value="1"/>
</dbReference>
<protein>
    <recommendedName>
        <fullName evidence="8">Guanosine-3',5'-bis(diphosphate) 3'-pyrophosphohydrolase MESH1</fullName>
        <ecNumber evidence="5">3.1.7.2</ecNumber>
    </recommendedName>
    <alternativeName>
        <fullName evidence="9">Metazoan SpoT homolog 1</fullName>
    </alternativeName>
    <alternativeName>
        <fullName evidence="10">Penta-phosphate guanosine-3'-pyrophosphohydrolase</fullName>
    </alternativeName>
</protein>
<evidence type="ECO:0000256" key="6">
    <source>
        <dbReference type="ARBA" id="ARBA00037781"/>
    </source>
</evidence>
<dbReference type="SMART" id="SM00471">
    <property type="entry name" value="HDc"/>
    <property type="match status" value="1"/>
</dbReference>
<evidence type="ECO:0000256" key="4">
    <source>
        <dbReference type="ARBA" id="ARBA00023211"/>
    </source>
</evidence>
<keyword evidence="15" id="KW-1185">Reference proteome</keyword>
<evidence type="ECO:0000256" key="8">
    <source>
        <dbReference type="ARBA" id="ARBA00040793"/>
    </source>
</evidence>
<comment type="similarity">
    <text evidence="7">Belongs to the MESH1 family.</text>
</comment>
<dbReference type="Pfam" id="PF13328">
    <property type="entry name" value="HD_4"/>
    <property type="match status" value="1"/>
</dbReference>
<dbReference type="InterPro" id="IPR006674">
    <property type="entry name" value="HD_domain"/>
</dbReference>
<organism evidence="14 15">
    <name type="scientific">Ditylenchus destructor</name>
    <dbReference type="NCBI Taxonomy" id="166010"/>
    <lineage>
        <taxon>Eukaryota</taxon>
        <taxon>Metazoa</taxon>
        <taxon>Ecdysozoa</taxon>
        <taxon>Nematoda</taxon>
        <taxon>Chromadorea</taxon>
        <taxon>Rhabditida</taxon>
        <taxon>Tylenchina</taxon>
        <taxon>Tylenchomorpha</taxon>
        <taxon>Sphaerularioidea</taxon>
        <taxon>Anguinidae</taxon>
        <taxon>Anguininae</taxon>
        <taxon>Ditylenchus</taxon>
    </lineage>
</organism>
<dbReference type="PANTHER" id="PTHR46246:SF1">
    <property type="entry name" value="GUANOSINE-3',5'-BIS(DIPHOSPHATE) 3'-PYROPHOSPHOHYDROLASE MESH1"/>
    <property type="match status" value="1"/>
</dbReference>
<dbReference type="SUPFAM" id="SSF109604">
    <property type="entry name" value="HD-domain/PDEase-like"/>
    <property type="match status" value="1"/>
</dbReference>
<reference evidence="14" key="1">
    <citation type="submission" date="2022-01" db="EMBL/GenBank/DDBJ databases">
        <title>Genome Sequence Resource for Two Populations of Ditylenchus destructor, the Migratory Endoparasitic Phytonematode.</title>
        <authorList>
            <person name="Zhang H."/>
            <person name="Lin R."/>
            <person name="Xie B."/>
        </authorList>
    </citation>
    <scope>NUCLEOTIDE SEQUENCE</scope>
    <source>
        <strain evidence="14">BazhouSP</strain>
    </source>
</reference>
<comment type="caution">
    <text evidence="14">The sequence shown here is derived from an EMBL/GenBank/DDBJ whole genome shotgun (WGS) entry which is preliminary data.</text>
</comment>
<evidence type="ECO:0000256" key="11">
    <source>
        <dbReference type="ARBA" id="ARBA00047968"/>
    </source>
</evidence>
<gene>
    <name evidence="14" type="ORF">DdX_10030</name>
</gene>
<dbReference type="GO" id="GO:0008893">
    <property type="term" value="F:guanosine-3',5'-bis(diphosphate) 3'-diphosphatase activity"/>
    <property type="evidence" value="ECO:0007669"/>
    <property type="project" value="UniProtKB-EC"/>
</dbReference>
<evidence type="ECO:0000256" key="10">
    <source>
        <dbReference type="ARBA" id="ARBA00041770"/>
    </source>
</evidence>
<dbReference type="Gene3D" id="1.10.3210.10">
    <property type="entry name" value="Hypothetical protein af1432"/>
    <property type="match status" value="1"/>
</dbReference>
<comment type="function">
    <text evidence="6">ppGpp hydrolyzing enzyme involved in starvation response.</text>
</comment>
<evidence type="ECO:0000313" key="15">
    <source>
        <dbReference type="Proteomes" id="UP001201812"/>
    </source>
</evidence>
<feature type="region of interest" description="Disordered" evidence="12">
    <location>
        <begin position="1"/>
        <end position="23"/>
    </location>
</feature>
<feature type="compositionally biased region" description="Polar residues" evidence="12">
    <location>
        <begin position="1"/>
        <end position="16"/>
    </location>
</feature>
<proteinExistence type="inferred from homology"/>
<evidence type="ECO:0000256" key="9">
    <source>
        <dbReference type="ARBA" id="ARBA00041464"/>
    </source>
</evidence>
<name>A0AAD4R5I1_9BILA</name>
<evidence type="ECO:0000313" key="14">
    <source>
        <dbReference type="EMBL" id="KAI1711568.1"/>
    </source>
</evidence>
<feature type="domain" description="HD" evidence="13">
    <location>
        <begin position="82"/>
        <end position="177"/>
    </location>
</feature>
<dbReference type="InterPro" id="IPR052194">
    <property type="entry name" value="MESH1"/>
</dbReference>
<keyword evidence="2" id="KW-0479">Metal-binding</keyword>
<evidence type="ECO:0000256" key="7">
    <source>
        <dbReference type="ARBA" id="ARBA00038354"/>
    </source>
</evidence>
<dbReference type="EMBL" id="JAKKPZ010000021">
    <property type="protein sequence ID" value="KAI1711568.1"/>
    <property type="molecule type" value="Genomic_DNA"/>
</dbReference>
<evidence type="ECO:0000259" key="13">
    <source>
        <dbReference type="PROSITE" id="PS51831"/>
    </source>
</evidence>
<dbReference type="GO" id="GO:0046872">
    <property type="term" value="F:metal ion binding"/>
    <property type="evidence" value="ECO:0007669"/>
    <property type="project" value="UniProtKB-KW"/>
</dbReference>
<dbReference type="InterPro" id="IPR003607">
    <property type="entry name" value="HD/PDEase_dom"/>
</dbReference>
<dbReference type="EC" id="3.1.7.2" evidence="5"/>
<keyword evidence="4" id="KW-0464">Manganese</keyword>
<dbReference type="Proteomes" id="UP001201812">
    <property type="component" value="Unassembled WGS sequence"/>
</dbReference>
<comment type="catalytic activity">
    <reaction evidence="11">
        <text>guanosine 3',5'-bis(diphosphate) + H2O = GDP + diphosphate + H(+)</text>
        <dbReference type="Rhea" id="RHEA:14253"/>
        <dbReference type="ChEBI" id="CHEBI:15377"/>
        <dbReference type="ChEBI" id="CHEBI:15378"/>
        <dbReference type="ChEBI" id="CHEBI:33019"/>
        <dbReference type="ChEBI" id="CHEBI:58189"/>
        <dbReference type="ChEBI" id="CHEBI:77828"/>
        <dbReference type="EC" id="3.1.7.2"/>
    </reaction>
</comment>
<evidence type="ECO:0000256" key="3">
    <source>
        <dbReference type="ARBA" id="ARBA00022801"/>
    </source>
</evidence>
<sequence length="228" mass="25969">MSNPFLNPEEWNTSGKNGEKNNELLYPDLNPDHSEMCSKPGNSGGKFMEHYAEDMSLVIKATDFAARRHRFQKRKDVKQTPYINHPIGVAYILTNEAKIYDGVTLAAALLHDTVEDTKTTLEEIKEQFGKEVHDIVKECTDDKSLPKEKRKELQVTNAAGHLHKTKLVKLADKLYNLRDIERARPVGWTPQRAKEYFKWAKSVVAQLKGTNDALEMALDDVINRYLSG</sequence>
<evidence type="ECO:0000256" key="2">
    <source>
        <dbReference type="ARBA" id="ARBA00022723"/>
    </source>
</evidence>
<evidence type="ECO:0000256" key="5">
    <source>
        <dbReference type="ARBA" id="ARBA00024387"/>
    </source>
</evidence>
<dbReference type="PROSITE" id="PS51831">
    <property type="entry name" value="HD"/>
    <property type="match status" value="1"/>
</dbReference>
<accession>A0AAD4R5I1</accession>
<keyword evidence="3" id="KW-0378">Hydrolase</keyword>
<dbReference type="PANTHER" id="PTHR46246">
    <property type="entry name" value="GUANOSINE-3',5'-BIS(DIPHOSPHATE) 3'-PYROPHOSPHOHYDROLASE MESH1"/>
    <property type="match status" value="1"/>
</dbReference>
<comment type="cofactor">
    <cofactor evidence="1">
        <name>Mn(2+)</name>
        <dbReference type="ChEBI" id="CHEBI:29035"/>
    </cofactor>
</comment>
<dbReference type="CDD" id="cd00077">
    <property type="entry name" value="HDc"/>
    <property type="match status" value="1"/>
</dbReference>
<evidence type="ECO:0000256" key="1">
    <source>
        <dbReference type="ARBA" id="ARBA00001936"/>
    </source>
</evidence>
<evidence type="ECO:0000256" key="12">
    <source>
        <dbReference type="SAM" id="MobiDB-lite"/>
    </source>
</evidence>